<feature type="compositionally biased region" description="Low complexity" evidence="4">
    <location>
        <begin position="205"/>
        <end position="219"/>
    </location>
</feature>
<accession>A0A2X0KLB2</accession>
<proteinExistence type="predicted"/>
<gene>
    <name evidence="6" type="ORF">BZ3500_MVSOF-1268-A1-R1_CHR12-2G03852</name>
</gene>
<evidence type="ECO:0000256" key="4">
    <source>
        <dbReference type="SAM" id="MobiDB-lite"/>
    </source>
</evidence>
<keyword evidence="3" id="KW-0234">DNA repair</keyword>
<dbReference type="GO" id="GO:0004844">
    <property type="term" value="F:uracil DNA N-glycosylase activity"/>
    <property type="evidence" value="ECO:0007669"/>
    <property type="project" value="TreeGrafter"/>
</dbReference>
<protein>
    <submittedName>
        <fullName evidence="6">BZ3500_MvSof-1268-A1-R1_Chr12-2g03852 protein</fullName>
    </submittedName>
</protein>
<name>A0A2X0KLB2_9BASI</name>
<dbReference type="EMBL" id="FMWP01000052">
    <property type="protein sequence ID" value="SCZ94369.1"/>
    <property type="molecule type" value="Genomic_DNA"/>
</dbReference>
<evidence type="ECO:0000256" key="3">
    <source>
        <dbReference type="ARBA" id="ARBA00023204"/>
    </source>
</evidence>
<feature type="compositionally biased region" description="Low complexity" evidence="4">
    <location>
        <begin position="114"/>
        <end position="165"/>
    </location>
</feature>
<feature type="region of interest" description="Disordered" evidence="4">
    <location>
        <begin position="193"/>
        <end position="221"/>
    </location>
</feature>
<sequence>MGTLESHSPFRDMDTKPNLANCEHERPAGLSAFSSLLQRFRHATATSTGSRDQRDWMSKVPPASASPLRPRSAAREPTAASPVASTSSSRILVPIKAPVTPTRSQSRRPRRSSRSSTSRSQPAITSPSTRPSTTTSLRPGPRASLLSSPHFESSPSDPSSESSLSDLDDEHDICYGSSSDDNFALSSRISSRLVEKRKKRKRSTSSKPALPSSPPKKLATTPALKYADPSVYADLDPLTDYLVPGLDLVMCGINPGCQSARNGHHCAYLHLMAACSSTRNSSDSFHLPPPDAHPSNHFYKCLHQSGLTPRRVDPSACRKLIKKCSIGLTNLVERPTRQETELKKDEKRAGCASLFVKIEKNRPHFVAFAGLDVGRVFRDYLVAHEGAKRTYEYRPDQGLPPVVPLPILDASYDSDEADYFVPKSRTPVKRHQSPRPKVESPLGLKKEDAHVDVHIKTKKEEIEGRQLMISGVDTKIETEPKPLPKDWARDLGLQPVILSFPPYGKHAQGSTRRTKTYLWLFPSPSGLVRPYQLPDKIDMHVRLRETIQAVKRGDDPFADFRRAGGEVHEYLAEMIMGGEELA</sequence>
<dbReference type="GO" id="GO:0008263">
    <property type="term" value="F:pyrimidine-specific mismatch base pair DNA N-glycosylase activity"/>
    <property type="evidence" value="ECO:0007669"/>
    <property type="project" value="TreeGrafter"/>
</dbReference>
<keyword evidence="1" id="KW-0227">DNA damage</keyword>
<dbReference type="InterPro" id="IPR005122">
    <property type="entry name" value="Uracil-DNA_glycosylase-like"/>
</dbReference>
<keyword evidence="2" id="KW-0378">Hydrolase</keyword>
<dbReference type="PANTHER" id="PTHR12159:SF9">
    <property type="entry name" value="G_T MISMATCH-SPECIFIC THYMINE DNA GLYCOSYLASE"/>
    <property type="match status" value="1"/>
</dbReference>
<organism evidence="6 7">
    <name type="scientific">Microbotryum saponariae</name>
    <dbReference type="NCBI Taxonomy" id="289078"/>
    <lineage>
        <taxon>Eukaryota</taxon>
        <taxon>Fungi</taxon>
        <taxon>Dikarya</taxon>
        <taxon>Basidiomycota</taxon>
        <taxon>Pucciniomycotina</taxon>
        <taxon>Microbotryomycetes</taxon>
        <taxon>Microbotryales</taxon>
        <taxon>Microbotryaceae</taxon>
        <taxon>Microbotryum</taxon>
    </lineage>
</organism>
<feature type="compositionally biased region" description="Basic residues" evidence="4">
    <location>
        <begin position="195"/>
        <end position="204"/>
    </location>
</feature>
<evidence type="ECO:0000256" key="1">
    <source>
        <dbReference type="ARBA" id="ARBA00022763"/>
    </source>
</evidence>
<evidence type="ECO:0000313" key="6">
    <source>
        <dbReference type="EMBL" id="SCZ94369.1"/>
    </source>
</evidence>
<evidence type="ECO:0000256" key="2">
    <source>
        <dbReference type="ARBA" id="ARBA00022801"/>
    </source>
</evidence>
<feature type="domain" description="Uracil-DNA glycosylase-like" evidence="5">
    <location>
        <begin position="241"/>
        <end position="379"/>
    </location>
</feature>
<dbReference type="CDD" id="cd10028">
    <property type="entry name" value="UDG-F2_TDG_MUG"/>
    <property type="match status" value="1"/>
</dbReference>
<dbReference type="PANTHER" id="PTHR12159">
    <property type="entry name" value="G/T AND G/U MISMATCH-SPECIFIC DNA GLYCOSYLASE"/>
    <property type="match status" value="1"/>
</dbReference>
<dbReference type="InterPro" id="IPR036895">
    <property type="entry name" value="Uracil-DNA_glycosylase-like_sf"/>
</dbReference>
<dbReference type="AlphaFoldDB" id="A0A2X0KLB2"/>
<dbReference type="STRING" id="289078.A0A2X0KLB2"/>
<feature type="region of interest" description="Disordered" evidence="4">
    <location>
        <begin position="1"/>
        <end position="26"/>
    </location>
</feature>
<dbReference type="InterPro" id="IPR015637">
    <property type="entry name" value="MUG/TDG"/>
</dbReference>
<dbReference type="Proteomes" id="UP000249723">
    <property type="component" value="Unassembled WGS sequence"/>
</dbReference>
<feature type="region of interest" description="Disordered" evidence="4">
    <location>
        <begin position="43"/>
        <end position="171"/>
    </location>
</feature>
<keyword evidence="7" id="KW-1185">Reference proteome</keyword>
<evidence type="ECO:0000313" key="7">
    <source>
        <dbReference type="Proteomes" id="UP000249723"/>
    </source>
</evidence>
<feature type="compositionally biased region" description="Low complexity" evidence="4">
    <location>
        <begin position="61"/>
        <end position="89"/>
    </location>
</feature>
<evidence type="ECO:0000259" key="5">
    <source>
        <dbReference type="Pfam" id="PF03167"/>
    </source>
</evidence>
<reference evidence="7" key="1">
    <citation type="submission" date="2016-10" db="EMBL/GenBank/DDBJ databases">
        <authorList>
            <person name="Jeantristanb JTB J.-T."/>
            <person name="Ricardo R."/>
        </authorList>
    </citation>
    <scope>NUCLEOTIDE SEQUENCE [LARGE SCALE GENOMIC DNA]</scope>
</reference>
<dbReference type="SUPFAM" id="SSF52141">
    <property type="entry name" value="Uracil-DNA glycosylase-like"/>
    <property type="match status" value="1"/>
</dbReference>
<dbReference type="Gene3D" id="3.40.470.10">
    <property type="entry name" value="Uracil-DNA glycosylase-like domain"/>
    <property type="match status" value="1"/>
</dbReference>
<dbReference type="Pfam" id="PF03167">
    <property type="entry name" value="UDG"/>
    <property type="match status" value="1"/>
</dbReference>
<dbReference type="GO" id="GO:0006285">
    <property type="term" value="P:base-excision repair, AP site formation"/>
    <property type="evidence" value="ECO:0007669"/>
    <property type="project" value="InterPro"/>
</dbReference>